<dbReference type="RefSeq" id="WP_338292572.1">
    <property type="nucleotide sequence ID" value="NZ_AP027272.1"/>
</dbReference>
<protein>
    <recommendedName>
        <fullName evidence="3">DUF3540 domain-containing protein</fullName>
    </recommendedName>
</protein>
<dbReference type="Proteomes" id="UP001333710">
    <property type="component" value="Chromosome"/>
</dbReference>
<evidence type="ECO:0000313" key="1">
    <source>
        <dbReference type="EMBL" id="BDX06558.1"/>
    </source>
</evidence>
<dbReference type="AlphaFoldDB" id="A0AA48KQJ4"/>
<evidence type="ECO:0008006" key="3">
    <source>
        <dbReference type="Google" id="ProtNLM"/>
    </source>
</evidence>
<proteinExistence type="predicted"/>
<reference evidence="1" key="1">
    <citation type="submission" date="2023-01" db="EMBL/GenBank/DDBJ databases">
        <title>Complete genome sequence of Planctobacterium marinum strain Dej080120_11.</title>
        <authorList>
            <person name="Ueki S."/>
            <person name="Maruyama F."/>
        </authorList>
    </citation>
    <scope>NUCLEOTIDE SEQUENCE</scope>
    <source>
        <strain evidence="1">Dej080120_11</strain>
    </source>
</reference>
<evidence type="ECO:0000313" key="2">
    <source>
        <dbReference type="Proteomes" id="UP001333710"/>
    </source>
</evidence>
<dbReference type="KEGG" id="pmaw:MACH26_20790"/>
<gene>
    <name evidence="1" type="ORF">MACH26_20790</name>
</gene>
<dbReference type="EMBL" id="AP027272">
    <property type="protein sequence ID" value="BDX06558.1"/>
    <property type="molecule type" value="Genomic_DNA"/>
</dbReference>
<dbReference type="InterPro" id="IPR021927">
    <property type="entry name" value="DUF3540"/>
</dbReference>
<accession>A0AA48KQJ4</accession>
<organism evidence="1 2">
    <name type="scientific">Planctobacterium marinum</name>
    <dbReference type="NCBI Taxonomy" id="1631968"/>
    <lineage>
        <taxon>Bacteria</taxon>
        <taxon>Pseudomonadati</taxon>
        <taxon>Pseudomonadota</taxon>
        <taxon>Gammaproteobacteria</taxon>
        <taxon>Alteromonadales</taxon>
        <taxon>Alteromonadaceae</taxon>
        <taxon>Planctobacterium</taxon>
    </lineage>
</organism>
<sequence>MGTQINDNIAIENTFERPLFAGKVTAVNKDGGCVINGHINTQKALSCLIVPVAGDTVLYWKDDQNKGWIISVLHCEQQQEREISLPQNASIKINTDNLTVNASNSIRFNAIKEINLNVALGKLNECARSACQMIHGTLVQFTKHLINRSEHLDFHAEKLLKSHATQQLITAEKDIKMDADRINMG</sequence>
<dbReference type="Pfam" id="PF12059">
    <property type="entry name" value="DUF3540"/>
    <property type="match status" value="2"/>
</dbReference>
<name>A0AA48KQJ4_9ALTE</name>
<keyword evidence="2" id="KW-1185">Reference proteome</keyword>